<keyword evidence="3" id="KW-1185">Reference proteome</keyword>
<reference evidence="3" key="1">
    <citation type="submission" date="2016-10" db="EMBL/GenBank/DDBJ databases">
        <authorList>
            <person name="Varghese N."/>
            <person name="Submissions S."/>
        </authorList>
    </citation>
    <scope>NUCLEOTIDE SEQUENCE [LARGE SCALE GENOMIC DNA]</scope>
    <source>
        <strain evidence="3">DSM 24767</strain>
    </source>
</reference>
<proteinExistence type="predicted"/>
<feature type="region of interest" description="Disordered" evidence="1">
    <location>
        <begin position="155"/>
        <end position="215"/>
    </location>
</feature>
<dbReference type="Proteomes" id="UP000198848">
    <property type="component" value="Unassembled WGS sequence"/>
</dbReference>
<evidence type="ECO:0000313" key="3">
    <source>
        <dbReference type="Proteomes" id="UP000198848"/>
    </source>
</evidence>
<evidence type="ECO:0000256" key="1">
    <source>
        <dbReference type="SAM" id="MobiDB-lite"/>
    </source>
</evidence>
<dbReference type="EMBL" id="FNLC01000002">
    <property type="protein sequence ID" value="SDQ87841.1"/>
    <property type="molecule type" value="Genomic_DNA"/>
</dbReference>
<dbReference type="OrthoDB" id="333599at2157"/>
<protein>
    <submittedName>
        <fullName evidence="2">Ribonuclease HI</fullName>
    </submittedName>
</protein>
<feature type="region of interest" description="Disordered" evidence="1">
    <location>
        <begin position="1"/>
        <end position="29"/>
    </location>
</feature>
<organism evidence="2 3">
    <name type="scientific">Natronobacterium texcoconense</name>
    <dbReference type="NCBI Taxonomy" id="1095778"/>
    <lineage>
        <taxon>Archaea</taxon>
        <taxon>Methanobacteriati</taxon>
        <taxon>Methanobacteriota</taxon>
        <taxon>Stenosarchaea group</taxon>
        <taxon>Halobacteria</taxon>
        <taxon>Halobacteriales</taxon>
        <taxon>Natrialbaceae</taxon>
        <taxon>Natronobacterium</taxon>
    </lineage>
</organism>
<sequence>MAAHGRSALRDLFDESPTPHIAHPPRTHHRDFYVATDGSFRESGGGLGAVIETRDGTRVARIATADTPPDNNVAEYRALHLGLDVLAARAPRDARVGLLVDHDVLASNVNNAVLAADHPDWKPPQPFSVPAATRNHWRGIRARLSGFDEIRAARIHSDQNPAHPLANEPDRYQHLEGEPDRCVLPDPPEPTTTATEFPPPSRADRNSESGNRASD</sequence>
<evidence type="ECO:0000313" key="2">
    <source>
        <dbReference type="EMBL" id="SDQ87841.1"/>
    </source>
</evidence>
<feature type="compositionally biased region" description="Basic and acidic residues" evidence="1">
    <location>
        <begin position="168"/>
        <end position="183"/>
    </location>
</feature>
<dbReference type="RefSeq" id="WP_090379945.1">
    <property type="nucleotide sequence ID" value="NZ_FNLC01000002.1"/>
</dbReference>
<dbReference type="STRING" id="1095778.SAMN04489842_1575"/>
<dbReference type="Gene3D" id="3.30.420.10">
    <property type="entry name" value="Ribonuclease H-like superfamily/Ribonuclease H"/>
    <property type="match status" value="1"/>
</dbReference>
<accession>A0A1H1EGB4</accession>
<dbReference type="InterPro" id="IPR012337">
    <property type="entry name" value="RNaseH-like_sf"/>
</dbReference>
<gene>
    <name evidence="2" type="ORF">SAMN04489842_1575</name>
</gene>
<dbReference type="InterPro" id="IPR036397">
    <property type="entry name" value="RNaseH_sf"/>
</dbReference>
<dbReference type="SUPFAM" id="SSF53098">
    <property type="entry name" value="Ribonuclease H-like"/>
    <property type="match status" value="1"/>
</dbReference>
<dbReference type="AlphaFoldDB" id="A0A1H1EGB4"/>
<dbReference type="GO" id="GO:0003676">
    <property type="term" value="F:nucleic acid binding"/>
    <property type="evidence" value="ECO:0007669"/>
    <property type="project" value="InterPro"/>
</dbReference>
<name>A0A1H1EGB4_NATTX</name>